<dbReference type="GO" id="GO:0016410">
    <property type="term" value="F:N-acyltransferase activity"/>
    <property type="evidence" value="ECO:0007669"/>
    <property type="project" value="UniProtKB-UniRule"/>
</dbReference>
<dbReference type="HAMAP" id="MF_01148">
    <property type="entry name" value="Lnt"/>
    <property type="match status" value="1"/>
</dbReference>
<organism evidence="11 12">
    <name type="scientific">Plasticicumulans acidivorans</name>
    <dbReference type="NCBI Taxonomy" id="886464"/>
    <lineage>
        <taxon>Bacteria</taxon>
        <taxon>Pseudomonadati</taxon>
        <taxon>Pseudomonadota</taxon>
        <taxon>Gammaproteobacteria</taxon>
        <taxon>Candidatus Competibacteraceae</taxon>
        <taxon>Plasticicumulans</taxon>
    </lineage>
</organism>
<evidence type="ECO:0000256" key="5">
    <source>
        <dbReference type="ARBA" id="ARBA00022692"/>
    </source>
</evidence>
<keyword evidence="11" id="KW-0449">Lipoprotein</keyword>
<keyword evidence="4 9" id="KW-0808">Transferase</keyword>
<keyword evidence="5 9" id="KW-0812">Transmembrane</keyword>
<evidence type="ECO:0000256" key="1">
    <source>
        <dbReference type="ARBA" id="ARBA00004651"/>
    </source>
</evidence>
<feature type="domain" description="CN hydrolase" evidence="10">
    <location>
        <begin position="239"/>
        <end position="477"/>
    </location>
</feature>
<comment type="catalytic activity">
    <reaction evidence="9">
        <text>N-terminal S-1,2-diacyl-sn-glyceryl-L-cysteinyl-[lipoprotein] + a glycerophospholipid = N-acyl-S-1,2-diacyl-sn-glyceryl-L-cysteinyl-[lipoprotein] + a 2-acyl-sn-glycero-3-phospholipid + H(+)</text>
        <dbReference type="Rhea" id="RHEA:48228"/>
        <dbReference type="Rhea" id="RHEA-COMP:14681"/>
        <dbReference type="Rhea" id="RHEA-COMP:14684"/>
        <dbReference type="ChEBI" id="CHEBI:15378"/>
        <dbReference type="ChEBI" id="CHEBI:136912"/>
        <dbReference type="ChEBI" id="CHEBI:140656"/>
        <dbReference type="ChEBI" id="CHEBI:140657"/>
        <dbReference type="ChEBI" id="CHEBI:140660"/>
        <dbReference type="EC" id="2.3.1.269"/>
    </reaction>
</comment>
<dbReference type="EC" id="2.3.1.269" evidence="9"/>
<feature type="transmembrane region" description="Helical" evidence="9">
    <location>
        <begin position="167"/>
        <end position="191"/>
    </location>
</feature>
<gene>
    <name evidence="9" type="primary">lnt</name>
    <name evidence="11" type="ORF">C7443_111105</name>
</gene>
<evidence type="ECO:0000256" key="2">
    <source>
        <dbReference type="ARBA" id="ARBA00010065"/>
    </source>
</evidence>
<dbReference type="UniPathway" id="UPA00666"/>
<sequence>MTTSVAAGRLAAGHPLALLIAPLAGVLLPFAYAPYGLWPLGWLLPAVLLWLLDGERVRRGALIGFLFGLGAFGYGIWWIYVSLHHYGNAPPAFAALATALVVMLMAGYVALFAALLNRLAPRPGARRWLLAAPGLWALLEWVRSWAFTGFPWLALGYSQTDAPLAGFAPLTGVFGVGFFTLLGAGLLRLALARLRPAVGGPRAALWPLLAALALLAGGWGAGRIAWSEPHGRPLAVALIQGNISQELKWRPEKLRETLATYAELTQRAGRQDIIVWPETALPAFLSDLEDSFVGELRGYAAEQGIDFLIGAPDGRRDQAEYRNAVAAIGRTPGIYYKHRLLPFGEYLPLRSLLMIFRDFVQIPMADFTPGAADQPLLHAAGVPVGTSICFEAVFGSEVRRALPQAELLVNVSNDAWFGDTIAPYQHLQIARMRAIEAARPLLRATNTGITALVDEKGRIVAEGESFVPTVVAGQVQPMRGETPFVAVGDWLAVALAALAALAGAWRRSPGQQKGG</sequence>
<keyword evidence="6 9" id="KW-1133">Transmembrane helix</keyword>
<dbReference type="InterPro" id="IPR036526">
    <property type="entry name" value="C-N_Hydrolase_sf"/>
</dbReference>
<dbReference type="Pfam" id="PF00795">
    <property type="entry name" value="CN_hydrolase"/>
    <property type="match status" value="1"/>
</dbReference>
<comment type="subcellular location">
    <subcellularLocation>
        <location evidence="1 9">Cell membrane</location>
        <topology evidence="1 9">Multi-pass membrane protein</topology>
    </subcellularLocation>
</comment>
<evidence type="ECO:0000313" key="12">
    <source>
        <dbReference type="Proteomes" id="UP000246569"/>
    </source>
</evidence>
<dbReference type="PANTHER" id="PTHR38686:SF1">
    <property type="entry name" value="APOLIPOPROTEIN N-ACYLTRANSFERASE"/>
    <property type="match status" value="1"/>
</dbReference>
<dbReference type="AlphaFoldDB" id="A0A317MWT8"/>
<feature type="transmembrane region" description="Helical" evidence="9">
    <location>
        <begin position="12"/>
        <end position="31"/>
    </location>
</feature>
<dbReference type="CDD" id="cd07571">
    <property type="entry name" value="ALP_N-acyl_transferase"/>
    <property type="match status" value="1"/>
</dbReference>
<dbReference type="PROSITE" id="PS50263">
    <property type="entry name" value="CN_HYDROLASE"/>
    <property type="match status" value="1"/>
</dbReference>
<evidence type="ECO:0000259" key="10">
    <source>
        <dbReference type="PROSITE" id="PS50263"/>
    </source>
</evidence>
<comment type="function">
    <text evidence="9">Catalyzes the phospholipid dependent N-acylation of the N-terminal cysteine of apolipoprotein, the last step in lipoprotein maturation.</text>
</comment>
<dbReference type="RefSeq" id="WP_170123659.1">
    <property type="nucleotide sequence ID" value="NZ_QGTJ01000011.1"/>
</dbReference>
<feature type="transmembrane region" description="Helical" evidence="9">
    <location>
        <begin position="60"/>
        <end position="80"/>
    </location>
</feature>
<protein>
    <recommendedName>
        <fullName evidence="9">Apolipoprotein N-acyltransferase</fullName>
        <shortName evidence="9">ALP N-acyltransferase</shortName>
        <ecNumber evidence="9">2.3.1.269</ecNumber>
    </recommendedName>
</protein>
<dbReference type="NCBIfam" id="TIGR00546">
    <property type="entry name" value="lnt"/>
    <property type="match status" value="1"/>
</dbReference>
<evidence type="ECO:0000256" key="8">
    <source>
        <dbReference type="ARBA" id="ARBA00023315"/>
    </source>
</evidence>
<keyword evidence="12" id="KW-1185">Reference proteome</keyword>
<comment type="pathway">
    <text evidence="9">Protein modification; lipoprotein biosynthesis (N-acyl transfer).</text>
</comment>
<feature type="transmembrane region" description="Helical" evidence="9">
    <location>
        <begin position="92"/>
        <end position="116"/>
    </location>
</feature>
<dbReference type="GO" id="GO:0005886">
    <property type="term" value="C:plasma membrane"/>
    <property type="evidence" value="ECO:0007669"/>
    <property type="project" value="UniProtKB-SubCell"/>
</dbReference>
<evidence type="ECO:0000256" key="9">
    <source>
        <dbReference type="HAMAP-Rule" id="MF_01148"/>
    </source>
</evidence>
<dbReference type="Gene3D" id="3.60.110.10">
    <property type="entry name" value="Carbon-nitrogen hydrolase"/>
    <property type="match status" value="1"/>
</dbReference>
<comment type="caution">
    <text evidence="11">The sequence shown here is derived from an EMBL/GenBank/DDBJ whole genome shotgun (WGS) entry which is preliminary data.</text>
</comment>
<keyword evidence="7 9" id="KW-0472">Membrane</keyword>
<feature type="transmembrane region" description="Helical" evidence="9">
    <location>
        <begin position="37"/>
        <end position="53"/>
    </location>
</feature>
<dbReference type="Proteomes" id="UP000246569">
    <property type="component" value="Unassembled WGS sequence"/>
</dbReference>
<name>A0A317MWT8_9GAMM</name>
<dbReference type="PANTHER" id="PTHR38686">
    <property type="entry name" value="APOLIPOPROTEIN N-ACYLTRANSFERASE"/>
    <property type="match status" value="1"/>
</dbReference>
<dbReference type="InterPro" id="IPR004563">
    <property type="entry name" value="Apolipo_AcylTrfase"/>
</dbReference>
<dbReference type="SUPFAM" id="SSF56317">
    <property type="entry name" value="Carbon-nitrogen hydrolase"/>
    <property type="match status" value="1"/>
</dbReference>
<dbReference type="GO" id="GO:0042158">
    <property type="term" value="P:lipoprotein biosynthetic process"/>
    <property type="evidence" value="ECO:0007669"/>
    <property type="project" value="UniProtKB-UniRule"/>
</dbReference>
<keyword evidence="8 9" id="KW-0012">Acyltransferase</keyword>
<evidence type="ECO:0000256" key="7">
    <source>
        <dbReference type="ARBA" id="ARBA00023136"/>
    </source>
</evidence>
<reference evidence="11 12" key="1">
    <citation type="submission" date="2018-05" db="EMBL/GenBank/DDBJ databases">
        <title>Genomic Encyclopedia of Type Strains, Phase IV (KMG-IV): sequencing the most valuable type-strain genomes for metagenomic binning, comparative biology and taxonomic classification.</title>
        <authorList>
            <person name="Goeker M."/>
        </authorList>
    </citation>
    <scope>NUCLEOTIDE SEQUENCE [LARGE SCALE GENOMIC DNA]</scope>
    <source>
        <strain evidence="11 12">DSM 23606</strain>
    </source>
</reference>
<evidence type="ECO:0000256" key="3">
    <source>
        <dbReference type="ARBA" id="ARBA00022475"/>
    </source>
</evidence>
<feature type="transmembrane region" description="Helical" evidence="9">
    <location>
        <begin position="203"/>
        <end position="226"/>
    </location>
</feature>
<proteinExistence type="inferred from homology"/>
<dbReference type="EMBL" id="QGTJ01000011">
    <property type="protein sequence ID" value="PWV59333.1"/>
    <property type="molecule type" value="Genomic_DNA"/>
</dbReference>
<feature type="transmembrane region" description="Helical" evidence="9">
    <location>
        <begin position="128"/>
        <end position="147"/>
    </location>
</feature>
<accession>A0A317MWT8</accession>
<comment type="similarity">
    <text evidence="2 9">Belongs to the CN hydrolase family. Apolipoprotein N-acyltransferase subfamily.</text>
</comment>
<dbReference type="InterPro" id="IPR045378">
    <property type="entry name" value="LNT_N"/>
</dbReference>
<dbReference type="InterPro" id="IPR003010">
    <property type="entry name" value="C-N_Hydrolase"/>
</dbReference>
<keyword evidence="3 9" id="KW-1003">Cell membrane</keyword>
<evidence type="ECO:0000256" key="6">
    <source>
        <dbReference type="ARBA" id="ARBA00022989"/>
    </source>
</evidence>
<evidence type="ECO:0000313" key="11">
    <source>
        <dbReference type="EMBL" id="PWV59333.1"/>
    </source>
</evidence>
<evidence type="ECO:0000256" key="4">
    <source>
        <dbReference type="ARBA" id="ARBA00022679"/>
    </source>
</evidence>
<dbReference type="Pfam" id="PF20154">
    <property type="entry name" value="LNT_N"/>
    <property type="match status" value="1"/>
</dbReference>